<keyword evidence="1" id="KW-0472">Membrane</keyword>
<reference evidence="2 3" key="1">
    <citation type="submission" date="2021-02" db="EMBL/GenBank/DDBJ databases">
        <title>Paracoccus methylovroum sp.nov., a new methanol and methylamine utilizing methylotrophic denitrifer.</title>
        <authorList>
            <person name="Timsy T."/>
            <person name="Behrendt U."/>
            <person name="Ulrich A."/>
            <person name="Spanner T."/>
            <person name="Foesel B.U."/>
            <person name="Horn M.A."/>
            <person name="Kolb S."/>
        </authorList>
    </citation>
    <scope>NUCLEOTIDE SEQUENCE [LARGE SCALE GENOMIC DNA]</scope>
    <source>
        <strain evidence="2 3">H4-D09</strain>
    </source>
</reference>
<keyword evidence="3" id="KW-1185">Reference proteome</keyword>
<keyword evidence="1" id="KW-0812">Transmembrane</keyword>
<protein>
    <submittedName>
        <fullName evidence="2">Uncharacterized protein</fullName>
    </submittedName>
</protein>
<sequence>MSRAVLLALNFATHLAMAVAGIMQIETAFSMWVGGGLALFQHWLLTHPRDQKERI</sequence>
<dbReference type="RefSeq" id="WP_205295716.1">
    <property type="nucleotide sequence ID" value="NZ_CP070371.1"/>
</dbReference>
<proteinExistence type="predicted"/>
<evidence type="ECO:0000313" key="3">
    <source>
        <dbReference type="Proteomes" id="UP000663629"/>
    </source>
</evidence>
<dbReference type="Proteomes" id="UP000663629">
    <property type="component" value="Chromosome 2"/>
</dbReference>
<name>A0ABX7JMM7_9RHOB</name>
<gene>
    <name evidence="2" type="ORF">JWJ88_17425</name>
</gene>
<organism evidence="2 3">
    <name type="scientific">Paracoccus methylovorus</name>
    <dbReference type="NCBI Taxonomy" id="2812658"/>
    <lineage>
        <taxon>Bacteria</taxon>
        <taxon>Pseudomonadati</taxon>
        <taxon>Pseudomonadota</taxon>
        <taxon>Alphaproteobacteria</taxon>
        <taxon>Rhodobacterales</taxon>
        <taxon>Paracoccaceae</taxon>
        <taxon>Paracoccus</taxon>
    </lineage>
</organism>
<evidence type="ECO:0000313" key="2">
    <source>
        <dbReference type="EMBL" id="QRZ14746.1"/>
    </source>
</evidence>
<accession>A0ABX7JMM7</accession>
<dbReference type="EMBL" id="CP070371">
    <property type="protein sequence ID" value="QRZ14746.1"/>
    <property type="molecule type" value="Genomic_DNA"/>
</dbReference>
<feature type="transmembrane region" description="Helical" evidence="1">
    <location>
        <begin position="28"/>
        <end position="45"/>
    </location>
</feature>
<evidence type="ECO:0000256" key="1">
    <source>
        <dbReference type="SAM" id="Phobius"/>
    </source>
</evidence>
<keyword evidence="1" id="KW-1133">Transmembrane helix</keyword>